<accession>A0A9P0MWQ7</accession>
<dbReference type="EMBL" id="OV725083">
    <property type="protein sequence ID" value="CAH1407125.1"/>
    <property type="molecule type" value="Genomic_DNA"/>
</dbReference>
<dbReference type="Proteomes" id="UP001152798">
    <property type="component" value="Chromosome 7"/>
</dbReference>
<gene>
    <name evidence="1" type="ORF">NEZAVI_LOCUS14923</name>
</gene>
<evidence type="ECO:0000313" key="1">
    <source>
        <dbReference type="EMBL" id="CAH1407125.1"/>
    </source>
</evidence>
<evidence type="ECO:0000313" key="2">
    <source>
        <dbReference type="Proteomes" id="UP001152798"/>
    </source>
</evidence>
<dbReference type="OrthoDB" id="6622156at2759"/>
<organism evidence="1 2">
    <name type="scientific">Nezara viridula</name>
    <name type="common">Southern green stink bug</name>
    <name type="synonym">Cimex viridulus</name>
    <dbReference type="NCBI Taxonomy" id="85310"/>
    <lineage>
        <taxon>Eukaryota</taxon>
        <taxon>Metazoa</taxon>
        <taxon>Ecdysozoa</taxon>
        <taxon>Arthropoda</taxon>
        <taxon>Hexapoda</taxon>
        <taxon>Insecta</taxon>
        <taxon>Pterygota</taxon>
        <taxon>Neoptera</taxon>
        <taxon>Paraneoptera</taxon>
        <taxon>Hemiptera</taxon>
        <taxon>Heteroptera</taxon>
        <taxon>Panheteroptera</taxon>
        <taxon>Pentatomomorpha</taxon>
        <taxon>Pentatomoidea</taxon>
        <taxon>Pentatomidae</taxon>
        <taxon>Pentatominae</taxon>
        <taxon>Nezara</taxon>
    </lineage>
</organism>
<keyword evidence="2" id="KW-1185">Reference proteome</keyword>
<proteinExistence type="predicted"/>
<name>A0A9P0MWQ7_NEZVI</name>
<protein>
    <submittedName>
        <fullName evidence="1">Uncharacterized protein</fullName>
    </submittedName>
</protein>
<reference evidence="1" key="1">
    <citation type="submission" date="2022-01" db="EMBL/GenBank/DDBJ databases">
        <authorList>
            <person name="King R."/>
        </authorList>
    </citation>
    <scope>NUCLEOTIDE SEQUENCE</scope>
</reference>
<sequence length="224" mass="24751">MEERMAGRIVWAYGVVICGYQLLCPAQRLLAAAMPTAITVDNETLYHQAPENASLATGAISVNNETVYDQTQGNSSLNLEAITPNNETVYDEIQRNASLASGVIWQITETAGNESTEDPGGILFRGGWTSKTQNSNLYLETDEGWLNSGIISQDASIPYRGAAVSNRLGNGTEEWKDLLVKPEAHAQGKRGRVSKVLFNERRDIPFQFHWQVNPKRFYNSSEAP</sequence>
<dbReference type="AlphaFoldDB" id="A0A9P0MWQ7"/>